<proteinExistence type="predicted"/>
<evidence type="ECO:0000259" key="11">
    <source>
        <dbReference type="PROSITE" id="PS50113"/>
    </source>
</evidence>
<dbReference type="PANTHER" id="PTHR43065:SF10">
    <property type="entry name" value="PEROXIDE STRESS-ACTIVATED HISTIDINE KINASE MAK3"/>
    <property type="match status" value="1"/>
</dbReference>
<accession>A0A849K7G7</accession>
<feature type="domain" description="PAC" evidence="11">
    <location>
        <begin position="347"/>
        <end position="398"/>
    </location>
</feature>
<dbReference type="AlphaFoldDB" id="A0A849K7G7"/>
<feature type="domain" description="Histidine kinase" evidence="10">
    <location>
        <begin position="418"/>
        <end position="633"/>
    </location>
</feature>
<evidence type="ECO:0000256" key="4">
    <source>
        <dbReference type="ARBA" id="ARBA00022679"/>
    </source>
</evidence>
<evidence type="ECO:0000256" key="8">
    <source>
        <dbReference type="ARBA" id="ARBA00023012"/>
    </source>
</evidence>
<dbReference type="SUPFAM" id="SSF55785">
    <property type="entry name" value="PYP-like sensor domain (PAS domain)"/>
    <property type="match status" value="1"/>
</dbReference>
<keyword evidence="6" id="KW-0418">Kinase</keyword>
<dbReference type="SUPFAM" id="SSF47384">
    <property type="entry name" value="Homodimeric domain of signal transducing histidine kinase"/>
    <property type="match status" value="1"/>
</dbReference>
<gene>
    <name evidence="12" type="ORF">HK415_00645</name>
</gene>
<keyword evidence="5" id="KW-0547">Nucleotide-binding</keyword>
<comment type="catalytic activity">
    <reaction evidence="1">
        <text>ATP + protein L-histidine = ADP + protein N-phospho-L-histidine.</text>
        <dbReference type="EC" id="2.7.13.3"/>
    </reaction>
</comment>
<keyword evidence="13" id="KW-1185">Reference proteome</keyword>
<evidence type="ECO:0000256" key="1">
    <source>
        <dbReference type="ARBA" id="ARBA00000085"/>
    </source>
</evidence>
<dbReference type="SMART" id="SM00387">
    <property type="entry name" value="HATPase_c"/>
    <property type="match status" value="1"/>
</dbReference>
<evidence type="ECO:0000256" key="7">
    <source>
        <dbReference type="ARBA" id="ARBA00022840"/>
    </source>
</evidence>
<evidence type="ECO:0000256" key="9">
    <source>
        <dbReference type="SAM" id="Phobius"/>
    </source>
</evidence>
<keyword evidence="4" id="KW-0808">Transferase</keyword>
<dbReference type="Gene3D" id="1.10.287.130">
    <property type="match status" value="1"/>
</dbReference>
<organism evidence="12 13">
    <name type="scientific">Ramlibacter montanisoli</name>
    <dbReference type="NCBI Taxonomy" id="2732512"/>
    <lineage>
        <taxon>Bacteria</taxon>
        <taxon>Pseudomonadati</taxon>
        <taxon>Pseudomonadota</taxon>
        <taxon>Betaproteobacteria</taxon>
        <taxon>Burkholderiales</taxon>
        <taxon>Comamonadaceae</taxon>
        <taxon>Ramlibacter</taxon>
    </lineage>
</organism>
<dbReference type="InterPro" id="IPR003594">
    <property type="entry name" value="HATPase_dom"/>
</dbReference>
<dbReference type="Proteomes" id="UP000552954">
    <property type="component" value="Unassembled WGS sequence"/>
</dbReference>
<dbReference type="SUPFAM" id="SSF55874">
    <property type="entry name" value="ATPase domain of HSP90 chaperone/DNA topoisomerase II/histidine kinase"/>
    <property type="match status" value="1"/>
</dbReference>
<evidence type="ECO:0000259" key="10">
    <source>
        <dbReference type="PROSITE" id="PS50109"/>
    </source>
</evidence>
<dbReference type="InterPro" id="IPR036097">
    <property type="entry name" value="HisK_dim/P_sf"/>
</dbReference>
<dbReference type="PANTHER" id="PTHR43065">
    <property type="entry name" value="SENSOR HISTIDINE KINASE"/>
    <property type="match status" value="1"/>
</dbReference>
<feature type="transmembrane region" description="Helical" evidence="9">
    <location>
        <begin position="75"/>
        <end position="93"/>
    </location>
</feature>
<evidence type="ECO:0000256" key="5">
    <source>
        <dbReference type="ARBA" id="ARBA00022741"/>
    </source>
</evidence>
<dbReference type="PROSITE" id="PS50109">
    <property type="entry name" value="HIS_KIN"/>
    <property type="match status" value="1"/>
</dbReference>
<comment type="caution">
    <text evidence="12">The sequence shown here is derived from an EMBL/GenBank/DDBJ whole genome shotgun (WGS) entry which is preliminary data.</text>
</comment>
<feature type="transmembrane region" description="Helical" evidence="9">
    <location>
        <begin position="176"/>
        <end position="195"/>
    </location>
</feature>
<dbReference type="InterPro" id="IPR000700">
    <property type="entry name" value="PAS-assoc_C"/>
</dbReference>
<reference evidence="12 13" key="1">
    <citation type="submission" date="2020-05" db="EMBL/GenBank/DDBJ databases">
        <authorList>
            <person name="Khan S.A."/>
            <person name="Jeon C.O."/>
            <person name="Chun B.H."/>
        </authorList>
    </citation>
    <scope>NUCLEOTIDE SEQUENCE [LARGE SCALE GENOMIC DNA]</scope>
    <source>
        <strain evidence="12 13">B156</strain>
    </source>
</reference>
<keyword evidence="7" id="KW-0067">ATP-binding</keyword>
<keyword evidence="9" id="KW-1133">Transmembrane helix</keyword>
<dbReference type="Gene3D" id="3.30.450.20">
    <property type="entry name" value="PAS domain"/>
    <property type="match status" value="1"/>
</dbReference>
<dbReference type="Pfam" id="PF02518">
    <property type="entry name" value="HATPase_c"/>
    <property type="match status" value="1"/>
</dbReference>
<dbReference type="InterPro" id="IPR003661">
    <property type="entry name" value="HisK_dim/P_dom"/>
</dbReference>
<reference evidence="12 13" key="2">
    <citation type="submission" date="2020-06" db="EMBL/GenBank/DDBJ databases">
        <title>Ramlibacter rhizophilus sp. nov., isolated from rhizosphere soil of national flower Mugunghwa from South Korea.</title>
        <authorList>
            <person name="Zheng-Fei Y."/>
            <person name="Huan T."/>
        </authorList>
    </citation>
    <scope>NUCLEOTIDE SEQUENCE [LARGE SCALE GENOMIC DNA]</scope>
    <source>
        <strain evidence="12 13">B156</strain>
    </source>
</reference>
<sequence length="650" mass="67927">MTRIAHGRSWPTSLAAGCAVLLILLGAIVLAGWIANLPTLIQLRPELPPMTRNVAASFLLVGVALLVLSLRGPRWIAALCAVPVLAVSCVSYADFAFRLDSGIHEILGPSYINVQLRSPGRMAPITAVSLAVTSASLLAIATVLPLRTGLALSLAGAVVTAFGLVAALHVKPSLAALHTGVGIAIAGAGLVALAWRSAPPGQPTPAWLPLGIAAGMAGLTAALLRALLVGGYAPSAPLPLLVLGIGTLLGPVLAFTVHLAQRAHAQAAALERSQAFLEEAQALSRTGSFWWRVPTGEITCSRQLHRILEVGEAQPVGVELLSQCFDSETFRALGDPAAQPEGRGLQVDGEHRLQLPGGAEKHLHVVAHGIRTKDGVLEYIGAVQDVTAQRASEQALAEVRSEFARVARISSLGALTASIAHEVQQPLAAIIMNSSTCLRMLEADPPNVGGARETARRNIRDGNRAAEVVSRLRSLFAKKPFTTEALDLNAATREVLALCANELQRSRVQWQADLAGEALTVAGDRVQLQQVILNLVLNAVEAMGTVEGRPRLLVVKSGREDGLARVSVQDTGTGFAVADAESLFDAFYTTKPEGMGIGLSVSRSIVERHHGRLWAAANAGPGATFTFAIPLLAPCAAQGVQVESAAGELA</sequence>
<evidence type="ECO:0000313" key="13">
    <source>
        <dbReference type="Proteomes" id="UP000552954"/>
    </source>
</evidence>
<dbReference type="InterPro" id="IPR035965">
    <property type="entry name" value="PAS-like_dom_sf"/>
</dbReference>
<dbReference type="SMART" id="SM00388">
    <property type="entry name" value="HisKA"/>
    <property type="match status" value="1"/>
</dbReference>
<dbReference type="InterPro" id="IPR005467">
    <property type="entry name" value="His_kinase_dom"/>
</dbReference>
<keyword evidence="3" id="KW-0597">Phosphoprotein</keyword>
<keyword evidence="9" id="KW-0472">Membrane</keyword>
<evidence type="ECO:0000256" key="6">
    <source>
        <dbReference type="ARBA" id="ARBA00022777"/>
    </source>
</evidence>
<name>A0A849K7G7_9BURK</name>
<keyword evidence="9" id="KW-0812">Transmembrane</keyword>
<feature type="transmembrane region" description="Helical" evidence="9">
    <location>
        <begin position="240"/>
        <end position="260"/>
    </location>
</feature>
<dbReference type="Gene3D" id="3.30.565.10">
    <property type="entry name" value="Histidine kinase-like ATPase, C-terminal domain"/>
    <property type="match status" value="1"/>
</dbReference>
<feature type="transmembrane region" description="Helical" evidence="9">
    <location>
        <begin position="54"/>
        <end position="70"/>
    </location>
</feature>
<dbReference type="GO" id="GO:0005524">
    <property type="term" value="F:ATP binding"/>
    <property type="evidence" value="ECO:0007669"/>
    <property type="project" value="UniProtKB-KW"/>
</dbReference>
<dbReference type="CDD" id="cd00082">
    <property type="entry name" value="HisKA"/>
    <property type="match status" value="1"/>
</dbReference>
<dbReference type="PROSITE" id="PS50113">
    <property type="entry name" value="PAC"/>
    <property type="match status" value="1"/>
</dbReference>
<feature type="transmembrane region" description="Helical" evidence="9">
    <location>
        <begin position="151"/>
        <end position="170"/>
    </location>
</feature>
<feature type="transmembrane region" description="Helical" evidence="9">
    <location>
        <begin position="12"/>
        <end position="34"/>
    </location>
</feature>
<dbReference type="EMBL" id="JABFCS010000001">
    <property type="protein sequence ID" value="NNU41987.1"/>
    <property type="molecule type" value="Genomic_DNA"/>
</dbReference>
<keyword evidence="8" id="KW-0902">Two-component regulatory system</keyword>
<dbReference type="RefSeq" id="WP_171556396.1">
    <property type="nucleotide sequence ID" value="NZ_JABFCS010000001.1"/>
</dbReference>
<evidence type="ECO:0000256" key="3">
    <source>
        <dbReference type="ARBA" id="ARBA00022553"/>
    </source>
</evidence>
<dbReference type="PRINTS" id="PR00344">
    <property type="entry name" value="BCTRLSENSOR"/>
</dbReference>
<evidence type="ECO:0000313" key="12">
    <source>
        <dbReference type="EMBL" id="NNU41987.1"/>
    </source>
</evidence>
<evidence type="ECO:0000256" key="2">
    <source>
        <dbReference type="ARBA" id="ARBA00012438"/>
    </source>
</evidence>
<dbReference type="EC" id="2.7.13.3" evidence="2"/>
<feature type="transmembrane region" description="Helical" evidence="9">
    <location>
        <begin position="207"/>
        <end position="228"/>
    </location>
</feature>
<protein>
    <recommendedName>
        <fullName evidence="2">histidine kinase</fullName>
        <ecNumber evidence="2">2.7.13.3</ecNumber>
    </recommendedName>
</protein>
<dbReference type="InterPro" id="IPR036890">
    <property type="entry name" value="HATPase_C_sf"/>
</dbReference>
<feature type="transmembrane region" description="Helical" evidence="9">
    <location>
        <begin position="122"/>
        <end position="144"/>
    </location>
</feature>
<dbReference type="GO" id="GO:0000155">
    <property type="term" value="F:phosphorelay sensor kinase activity"/>
    <property type="evidence" value="ECO:0007669"/>
    <property type="project" value="InterPro"/>
</dbReference>
<dbReference type="InterPro" id="IPR004358">
    <property type="entry name" value="Sig_transdc_His_kin-like_C"/>
</dbReference>